<evidence type="ECO:0000256" key="2">
    <source>
        <dbReference type="SAM" id="Phobius"/>
    </source>
</evidence>
<feature type="domain" description="Fibronectin type III" evidence="3">
    <location>
        <begin position="64"/>
        <end position="119"/>
    </location>
</feature>
<dbReference type="AlphaFoldDB" id="A0A9P0A3H2"/>
<name>A0A9P0A3H2_BEMTA</name>
<dbReference type="Proteomes" id="UP001152759">
    <property type="component" value="Chromosome 2"/>
</dbReference>
<feature type="transmembrane region" description="Helical" evidence="2">
    <location>
        <begin position="70"/>
        <end position="88"/>
    </location>
</feature>
<keyword evidence="5" id="KW-1185">Reference proteome</keyword>
<evidence type="ECO:0000313" key="4">
    <source>
        <dbReference type="EMBL" id="CAH0384971.1"/>
    </source>
</evidence>
<dbReference type="InterPro" id="IPR032073">
    <property type="entry name" value="FNDC5_C"/>
</dbReference>
<keyword evidence="2" id="KW-1133">Transmembrane helix</keyword>
<evidence type="ECO:0000313" key="5">
    <source>
        <dbReference type="Proteomes" id="UP001152759"/>
    </source>
</evidence>
<dbReference type="PANTHER" id="PTHR21104">
    <property type="entry name" value="FIBRONECTIN TYPE III DOMAIN-CONTAINING PROTEIN"/>
    <property type="match status" value="1"/>
</dbReference>
<dbReference type="EMBL" id="OU963863">
    <property type="protein sequence ID" value="CAH0384971.1"/>
    <property type="molecule type" value="Genomic_DNA"/>
</dbReference>
<proteinExistence type="predicted"/>
<reference evidence="4" key="1">
    <citation type="submission" date="2021-12" db="EMBL/GenBank/DDBJ databases">
        <authorList>
            <person name="King R."/>
        </authorList>
    </citation>
    <scope>NUCLEOTIDE SEQUENCE</scope>
</reference>
<protein>
    <recommendedName>
        <fullName evidence="3">Fibronectin type III domain-containing protein</fullName>
    </recommendedName>
</protein>
<evidence type="ECO:0000256" key="1">
    <source>
        <dbReference type="SAM" id="MobiDB-lite"/>
    </source>
</evidence>
<dbReference type="Pfam" id="PF16066">
    <property type="entry name" value="DUF4808"/>
    <property type="match status" value="1"/>
</dbReference>
<keyword evidence="2" id="KW-0472">Membrane</keyword>
<keyword evidence="2" id="KW-0812">Transmembrane</keyword>
<gene>
    <name evidence="4" type="ORF">BEMITA_LOCUS4252</name>
</gene>
<sequence length="133" mass="15047">MDGWNSSVQQNPHLGNEDEDSVELDVDNKLETPYVEIYFDPPPPKMPPIPPPPDLMPTPGGPIVVRTEEALIVIFVLILWVAAIALFFNRWGKIRMLEPYQPKFHEEHRTSCPMVEYQIAGGGLAHCQVRSTQ</sequence>
<accession>A0A9P0A3H2</accession>
<evidence type="ECO:0000259" key="3">
    <source>
        <dbReference type="Pfam" id="PF16066"/>
    </source>
</evidence>
<dbReference type="PANTHER" id="PTHR21104:SF1">
    <property type="entry name" value="FIBRONECTIN TYPE III DOMAIN-CONTAINING PROTEIN"/>
    <property type="match status" value="1"/>
</dbReference>
<feature type="region of interest" description="Disordered" evidence="1">
    <location>
        <begin position="1"/>
        <end position="26"/>
    </location>
</feature>
<organism evidence="4 5">
    <name type="scientific">Bemisia tabaci</name>
    <name type="common">Sweetpotato whitefly</name>
    <name type="synonym">Aleurodes tabaci</name>
    <dbReference type="NCBI Taxonomy" id="7038"/>
    <lineage>
        <taxon>Eukaryota</taxon>
        <taxon>Metazoa</taxon>
        <taxon>Ecdysozoa</taxon>
        <taxon>Arthropoda</taxon>
        <taxon>Hexapoda</taxon>
        <taxon>Insecta</taxon>
        <taxon>Pterygota</taxon>
        <taxon>Neoptera</taxon>
        <taxon>Paraneoptera</taxon>
        <taxon>Hemiptera</taxon>
        <taxon>Sternorrhyncha</taxon>
        <taxon>Aleyrodoidea</taxon>
        <taxon>Aleyrodidae</taxon>
        <taxon>Aleyrodinae</taxon>
        <taxon>Bemisia</taxon>
    </lineage>
</organism>
<feature type="compositionally biased region" description="Polar residues" evidence="1">
    <location>
        <begin position="1"/>
        <end position="13"/>
    </location>
</feature>